<proteinExistence type="predicted"/>
<reference evidence="2" key="1">
    <citation type="submission" date="2017-06" db="EMBL/GenBank/DDBJ databases">
        <title>Capnocytophaga spp. assemblies.</title>
        <authorList>
            <person name="Gulvik C.A."/>
        </authorList>
    </citation>
    <scope>NUCLEOTIDE SEQUENCE [LARGE SCALE GENOMIC DNA]</scope>
    <source>
        <strain evidence="2">H4486</strain>
    </source>
</reference>
<dbReference type="PROSITE" id="PS51257">
    <property type="entry name" value="PROKAR_LIPOPROTEIN"/>
    <property type="match status" value="1"/>
</dbReference>
<protein>
    <recommendedName>
        <fullName evidence="3">Lipoprotein</fullName>
    </recommendedName>
</protein>
<name>A0A250F0A6_CAPSP</name>
<organism evidence="1 2">
    <name type="scientific">Capnocytophaga sputigena</name>
    <dbReference type="NCBI Taxonomy" id="1019"/>
    <lineage>
        <taxon>Bacteria</taxon>
        <taxon>Pseudomonadati</taxon>
        <taxon>Bacteroidota</taxon>
        <taxon>Flavobacteriia</taxon>
        <taxon>Flavobacteriales</taxon>
        <taxon>Flavobacteriaceae</taxon>
        <taxon>Capnocytophaga</taxon>
    </lineage>
</organism>
<evidence type="ECO:0008006" key="3">
    <source>
        <dbReference type="Google" id="ProtNLM"/>
    </source>
</evidence>
<dbReference type="EMBL" id="CP022383">
    <property type="protein sequence ID" value="ATA78579.1"/>
    <property type="molecule type" value="Genomic_DNA"/>
</dbReference>
<evidence type="ECO:0000313" key="2">
    <source>
        <dbReference type="Proteomes" id="UP000217334"/>
    </source>
</evidence>
<gene>
    <name evidence="1" type="ORF">CGC59_02305</name>
</gene>
<dbReference type="AlphaFoldDB" id="A0A250F0A6"/>
<accession>A0A250F0A6</accession>
<evidence type="ECO:0000313" key="1">
    <source>
        <dbReference type="EMBL" id="ATA78579.1"/>
    </source>
</evidence>
<dbReference type="Proteomes" id="UP000217334">
    <property type="component" value="Chromosome"/>
</dbReference>
<sequence>MKKMTLLASLLALFSCKRATEVRKATEAFAIQSLLTYEYCGEKDGFQYFLFGNSWERKVFKIKSSEIHIDPQYAFHADPSFEPKIPITPVEQEKVFAEIPMNGQKLYLYKGDIVLRYFLSCSDVHKQKTNRSTYLYDEISQQEAEAHQEERAYYIGYYKSEKLTRYQKIYRGEMLIEKEIEY</sequence>